<evidence type="ECO:0000313" key="1">
    <source>
        <dbReference type="EMBL" id="EJK72925.1"/>
    </source>
</evidence>
<comment type="caution">
    <text evidence="1">The sequence shown here is derived from an EMBL/GenBank/DDBJ whole genome shotgun (WGS) entry which is preliminary data.</text>
</comment>
<protein>
    <submittedName>
        <fullName evidence="1">Uncharacterized protein</fullName>
    </submittedName>
</protein>
<reference evidence="1 2" key="1">
    <citation type="journal article" date="2012" name="Genome Biol.">
        <title>Genome and low-iron response of an oceanic diatom adapted to chronic iron limitation.</title>
        <authorList>
            <person name="Lommer M."/>
            <person name="Specht M."/>
            <person name="Roy A.S."/>
            <person name="Kraemer L."/>
            <person name="Andreson R."/>
            <person name="Gutowska M.A."/>
            <person name="Wolf J."/>
            <person name="Bergner S.V."/>
            <person name="Schilhabel M.B."/>
            <person name="Klostermeier U.C."/>
            <person name="Beiko R.G."/>
            <person name="Rosenstiel P."/>
            <person name="Hippler M."/>
            <person name="Laroche J."/>
        </authorList>
    </citation>
    <scope>NUCLEOTIDE SEQUENCE [LARGE SCALE GENOMIC DNA]</scope>
    <source>
        <strain evidence="1 2">CCMP1005</strain>
    </source>
</reference>
<dbReference type="EMBL" id="AGNL01005096">
    <property type="protein sequence ID" value="EJK72925.1"/>
    <property type="molecule type" value="Genomic_DNA"/>
</dbReference>
<accession>K0T5I6</accession>
<organism evidence="1 2">
    <name type="scientific">Thalassiosira oceanica</name>
    <name type="common">Marine diatom</name>
    <dbReference type="NCBI Taxonomy" id="159749"/>
    <lineage>
        <taxon>Eukaryota</taxon>
        <taxon>Sar</taxon>
        <taxon>Stramenopiles</taxon>
        <taxon>Ochrophyta</taxon>
        <taxon>Bacillariophyta</taxon>
        <taxon>Coscinodiscophyceae</taxon>
        <taxon>Thalassiosirophycidae</taxon>
        <taxon>Thalassiosirales</taxon>
        <taxon>Thalassiosiraceae</taxon>
        <taxon>Thalassiosira</taxon>
    </lineage>
</organism>
<name>K0T5I6_THAOC</name>
<dbReference type="Proteomes" id="UP000266841">
    <property type="component" value="Unassembled WGS sequence"/>
</dbReference>
<keyword evidence="2" id="KW-1185">Reference proteome</keyword>
<gene>
    <name evidence="1" type="ORF">THAOC_05495</name>
</gene>
<sequence length="204" mass="22694">MTSWRGFHFDAYLENHSGYDDESPLLKLRCIVYGDAYSPYCWMISGSNVLTTSAWRGAGQLLARNPSIKRFELDSNEISQESFRVFMTALEGNTTIVNFTICENSRVGTNEGSRVLSAFLLRRKCPMVSLHLDALGISLSSFQILSPGIGRPGLCGRRVEELRLTGNDLSANTEEKRATLYHSLTNLSWLKTLDLEGCKLGNSG</sequence>
<evidence type="ECO:0000313" key="2">
    <source>
        <dbReference type="Proteomes" id="UP000266841"/>
    </source>
</evidence>
<proteinExistence type="predicted"/>
<dbReference type="SUPFAM" id="SSF52047">
    <property type="entry name" value="RNI-like"/>
    <property type="match status" value="1"/>
</dbReference>
<dbReference type="AlphaFoldDB" id="K0T5I6"/>
<dbReference type="InterPro" id="IPR032675">
    <property type="entry name" value="LRR_dom_sf"/>
</dbReference>
<dbReference type="Gene3D" id="3.80.10.10">
    <property type="entry name" value="Ribonuclease Inhibitor"/>
    <property type="match status" value="1"/>
</dbReference>